<gene>
    <name evidence="1" type="ORF">G3T16_04545</name>
</gene>
<reference evidence="1 2" key="1">
    <citation type="submission" date="2020-02" db="EMBL/GenBank/DDBJ databases">
        <title>Genome sequencing for Kineobactrum sp. M2.</title>
        <authorList>
            <person name="Park S.-J."/>
        </authorList>
    </citation>
    <scope>NUCLEOTIDE SEQUENCE [LARGE SCALE GENOMIC DNA]</scope>
    <source>
        <strain evidence="1 2">M2</strain>
    </source>
</reference>
<dbReference type="KEGG" id="kim:G3T16_04545"/>
<name>A0A6C0TZ00_9GAMM</name>
<proteinExistence type="predicted"/>
<dbReference type="RefSeq" id="WP_163494013.1">
    <property type="nucleotide sequence ID" value="NZ_CP048711.1"/>
</dbReference>
<protein>
    <submittedName>
        <fullName evidence="1">Uncharacterized protein</fullName>
    </submittedName>
</protein>
<organism evidence="1 2">
    <name type="scientific">Kineobactrum salinum</name>
    <dbReference type="NCBI Taxonomy" id="2708301"/>
    <lineage>
        <taxon>Bacteria</taxon>
        <taxon>Pseudomonadati</taxon>
        <taxon>Pseudomonadota</taxon>
        <taxon>Gammaproteobacteria</taxon>
        <taxon>Cellvibrionales</taxon>
        <taxon>Halieaceae</taxon>
        <taxon>Kineobactrum</taxon>
    </lineage>
</organism>
<sequence>MPITQYLWDYGGGVIGDSTDHFGNPVTDPGAEEIEESPRERIDRLAAKVYSDFPELSHANIEPVESISQLWGDPDGKYLGGNRIQVVHRDSSDEYLQETIFHELLHMDEAQTVVGGNVIGYIIHENISQLGRHDPWINQTSRAYASYILTGRNKPDISQAPWRVDQ</sequence>
<evidence type="ECO:0000313" key="1">
    <source>
        <dbReference type="EMBL" id="QIB64763.1"/>
    </source>
</evidence>
<dbReference type="AlphaFoldDB" id="A0A6C0TZ00"/>
<evidence type="ECO:0000313" key="2">
    <source>
        <dbReference type="Proteomes" id="UP000477680"/>
    </source>
</evidence>
<keyword evidence="2" id="KW-1185">Reference proteome</keyword>
<dbReference type="Proteomes" id="UP000477680">
    <property type="component" value="Chromosome"/>
</dbReference>
<accession>A0A6C0TZ00</accession>
<dbReference type="EMBL" id="CP048711">
    <property type="protein sequence ID" value="QIB64763.1"/>
    <property type="molecule type" value="Genomic_DNA"/>
</dbReference>